<feature type="domain" description="Helicase ATP-binding" evidence="20">
    <location>
        <begin position="332"/>
        <end position="504"/>
    </location>
</feature>
<dbReference type="Gene3D" id="3.40.50.300">
    <property type="entry name" value="P-loop containing nucleotide triphosphate hydrolases"/>
    <property type="match status" value="2"/>
</dbReference>
<gene>
    <name evidence="23" type="primary">LOC113215504</name>
</gene>
<dbReference type="FunFam" id="3.40.50.300:FF:000537">
    <property type="entry name" value="Bloom syndrome RecQ-like helicase"/>
    <property type="match status" value="1"/>
</dbReference>
<dbReference type="SUPFAM" id="SSF52540">
    <property type="entry name" value="P-loop containing nucleoside triphosphate hydrolases"/>
    <property type="match status" value="1"/>
</dbReference>
<dbReference type="Pfam" id="PF09382">
    <property type="entry name" value="RQC"/>
    <property type="match status" value="1"/>
</dbReference>
<feature type="compositionally biased region" description="Low complexity" evidence="19">
    <location>
        <begin position="121"/>
        <end position="132"/>
    </location>
</feature>
<comment type="similarity">
    <text evidence="3 18">Belongs to the helicase family. RecQ subfamily.</text>
</comment>
<dbReference type="InterPro" id="IPR036390">
    <property type="entry name" value="WH_DNA-bd_sf"/>
</dbReference>
<dbReference type="InterPro" id="IPR004589">
    <property type="entry name" value="DNA_helicase_ATP-dep_RecQ"/>
</dbReference>
<feature type="compositionally biased region" description="Low complexity" evidence="19">
    <location>
        <begin position="185"/>
        <end position="196"/>
    </location>
</feature>
<dbReference type="InterPro" id="IPR001650">
    <property type="entry name" value="Helicase_C-like"/>
</dbReference>
<dbReference type="KEGG" id="foc:113215504"/>
<dbReference type="InterPro" id="IPR002464">
    <property type="entry name" value="DNA/RNA_helicase_DEAH_CS"/>
</dbReference>
<dbReference type="GO" id="GO:0009378">
    <property type="term" value="F:four-way junction helicase activity"/>
    <property type="evidence" value="ECO:0007669"/>
    <property type="project" value="TreeGrafter"/>
</dbReference>
<dbReference type="Pfam" id="PF04057">
    <property type="entry name" value="Rep-A_N"/>
    <property type="match status" value="1"/>
</dbReference>
<evidence type="ECO:0000256" key="13">
    <source>
        <dbReference type="ARBA" id="ARBA00023204"/>
    </source>
</evidence>
<dbReference type="PROSITE" id="PS51194">
    <property type="entry name" value="HELICASE_CTER"/>
    <property type="match status" value="1"/>
</dbReference>
<evidence type="ECO:0000313" key="23">
    <source>
        <dbReference type="RefSeq" id="XP_052129340.1"/>
    </source>
</evidence>
<keyword evidence="15 18" id="KW-0539">Nucleus</keyword>
<reference evidence="23" key="1">
    <citation type="submission" date="2025-08" db="UniProtKB">
        <authorList>
            <consortium name="RefSeq"/>
        </authorList>
    </citation>
    <scope>IDENTIFICATION</scope>
    <source>
        <tissue evidence="23">Whole organism</tissue>
    </source>
</reference>
<keyword evidence="5" id="KW-0479">Metal-binding</keyword>
<accession>A0A9C6X549</accession>
<dbReference type="PANTHER" id="PTHR13710">
    <property type="entry name" value="DNA HELICASE RECQ FAMILY MEMBER"/>
    <property type="match status" value="1"/>
</dbReference>
<feature type="region of interest" description="Disordered" evidence="19">
    <location>
        <begin position="114"/>
        <end position="233"/>
    </location>
</feature>
<keyword evidence="11 18" id="KW-0067">ATP-binding</keyword>
<dbReference type="SMART" id="SM00487">
    <property type="entry name" value="DEXDc"/>
    <property type="match status" value="1"/>
</dbReference>
<evidence type="ECO:0000256" key="2">
    <source>
        <dbReference type="ARBA" id="ARBA00004123"/>
    </source>
</evidence>
<keyword evidence="12" id="KW-0238">DNA-binding</keyword>
<dbReference type="GO" id="GO:0005634">
    <property type="term" value="C:nucleus"/>
    <property type="evidence" value="ECO:0007669"/>
    <property type="project" value="UniProtKB-SubCell"/>
</dbReference>
<evidence type="ECO:0000256" key="19">
    <source>
        <dbReference type="SAM" id="MobiDB-lite"/>
    </source>
</evidence>
<evidence type="ECO:0000256" key="18">
    <source>
        <dbReference type="RuleBase" id="RU364117"/>
    </source>
</evidence>
<dbReference type="RefSeq" id="XP_052129340.1">
    <property type="nucleotide sequence ID" value="XM_052273380.1"/>
</dbReference>
<evidence type="ECO:0000256" key="14">
    <source>
        <dbReference type="ARBA" id="ARBA00023235"/>
    </source>
</evidence>
<comment type="catalytic activity">
    <reaction evidence="16 18">
        <text>Couples ATP hydrolysis with the unwinding of duplex DNA by translocating in the 3'-5' direction.</text>
        <dbReference type="EC" id="5.6.2.4"/>
    </reaction>
</comment>
<dbReference type="GO" id="GO:0005524">
    <property type="term" value="F:ATP binding"/>
    <property type="evidence" value="ECO:0007669"/>
    <property type="project" value="UniProtKB-KW"/>
</dbReference>
<dbReference type="SUPFAM" id="SSF50249">
    <property type="entry name" value="Nucleic acid-binding proteins"/>
    <property type="match status" value="1"/>
</dbReference>
<feature type="non-terminal residue" evidence="23">
    <location>
        <position position="817"/>
    </location>
</feature>
<keyword evidence="13" id="KW-0234">DNA repair</keyword>
<dbReference type="InterPro" id="IPR012340">
    <property type="entry name" value="NA-bd_OB-fold"/>
</dbReference>
<comment type="subcellular location">
    <subcellularLocation>
        <location evidence="2 18">Nucleus</location>
    </subcellularLocation>
</comment>
<dbReference type="InterPro" id="IPR014001">
    <property type="entry name" value="Helicase_ATP-bd"/>
</dbReference>
<feature type="compositionally biased region" description="Polar residues" evidence="19">
    <location>
        <begin position="262"/>
        <end position="281"/>
    </location>
</feature>
<dbReference type="InterPro" id="IPR027417">
    <property type="entry name" value="P-loop_NTPase"/>
</dbReference>
<dbReference type="SMART" id="SM00490">
    <property type="entry name" value="HELICc"/>
    <property type="match status" value="1"/>
</dbReference>
<protein>
    <recommendedName>
        <fullName evidence="18">ATP-dependent DNA helicase</fullName>
        <ecNumber evidence="18">5.6.2.4</ecNumber>
    </recommendedName>
</protein>
<dbReference type="Gene3D" id="1.10.10.10">
    <property type="entry name" value="Winged helix-like DNA-binding domain superfamily/Winged helix DNA-binding domain"/>
    <property type="match status" value="1"/>
</dbReference>
<dbReference type="SMART" id="SM00956">
    <property type="entry name" value="RQC"/>
    <property type="match status" value="1"/>
</dbReference>
<evidence type="ECO:0000256" key="10">
    <source>
        <dbReference type="ARBA" id="ARBA00022833"/>
    </source>
</evidence>
<evidence type="ECO:0000256" key="7">
    <source>
        <dbReference type="ARBA" id="ARBA00022763"/>
    </source>
</evidence>
<dbReference type="GO" id="GO:0005737">
    <property type="term" value="C:cytoplasm"/>
    <property type="evidence" value="ECO:0007669"/>
    <property type="project" value="TreeGrafter"/>
</dbReference>
<dbReference type="InterPro" id="IPR011545">
    <property type="entry name" value="DEAD/DEAH_box_helicase_dom"/>
</dbReference>
<dbReference type="GeneID" id="113215504"/>
<evidence type="ECO:0000256" key="15">
    <source>
        <dbReference type="ARBA" id="ARBA00023242"/>
    </source>
</evidence>
<feature type="compositionally biased region" description="Polar residues" evidence="19">
    <location>
        <begin position="171"/>
        <end position="184"/>
    </location>
</feature>
<dbReference type="InterPro" id="IPR007199">
    <property type="entry name" value="Rep_factor-A_N"/>
</dbReference>
<dbReference type="SUPFAM" id="SSF46785">
    <property type="entry name" value="Winged helix' DNA-binding domain"/>
    <property type="match status" value="1"/>
</dbReference>
<dbReference type="GO" id="GO:0046872">
    <property type="term" value="F:metal ion binding"/>
    <property type="evidence" value="ECO:0007669"/>
    <property type="project" value="UniProtKB-KW"/>
</dbReference>
<dbReference type="InterPro" id="IPR036388">
    <property type="entry name" value="WH-like_DNA-bd_sf"/>
</dbReference>
<sequence length="817" mass="91340">MELSEGALNTIMNGGQVDTPIMQILRIRKLSRGDNVRYRVQVYDGVHDTWYAMLHTLLNKMILSGELSDNTIVHIKRYYTTSIIPESGKEERRIMIILDVEVVAPEGNRIGNPVPWTADGAAAPAPAPAARATNGPTVNGHSSSAAAPTASAPKPNPSPQKPAYNGGNQGGVTVNSWLSKPDQPSSNNRLSSSSFSTIERNDVSSTSYSPSTSSNLRRSDSFSNTPSDHNDFNIEEEDEDDFQQCVLSERPPQQIASRKPSGMQSLPSTSSKSVAQVTSGDSELERFHHGIRNDGRTGEFDGHCFSHSKQMSDVFQAKFGLREFRPNQLQIINAAILGHDCFVLMPTGGGKSLCYQLPALLHPGVSIVISPLKSLIFDQVQKLNSLDIPSACLSGDISRQQVDNVYSDLGLREPSIKLLYVTPEMLSASDQLKNILSSLHSREKLARFVIDEAHCVSQWGHDFRYLLNELRVKYTKVPFMALTATATPRVRIDIKHQLGLVDVKMFLSSFNRSNLKYTVLPKKSKACNADMIEMIKEKFPRSSGIVYCFSRKDCETTAQEFTSAGIQTVAYHAGLSDKERATAQSQWISNKVKVVAATIAFGMGIDKPDVRFVFYHTMPKSIDEYYQGTGRAGRDGKLSHCITYYKYGDSIRLKSMIESDQSSYTDWNARRTVLDRHLENLRFMISFFENKTDCRRSQQLHHFGEFYSSEMCLKNRATACDNCEAKGQYTETDVTSEARAIVKFVKDKCDGTGPKFNFSLLHMVDVFKGSKAKKIVDAEHNLHPMHGLGKKWMKNDIERLFRKLVIENYLKESLHTN</sequence>
<keyword evidence="10" id="KW-0862">Zinc</keyword>
<dbReference type="Gene3D" id="2.40.50.140">
    <property type="entry name" value="Nucleic acid-binding proteins"/>
    <property type="match status" value="1"/>
</dbReference>
<dbReference type="OrthoDB" id="10261556at2759"/>
<dbReference type="GO" id="GO:0016787">
    <property type="term" value="F:hydrolase activity"/>
    <property type="evidence" value="ECO:0007669"/>
    <property type="project" value="UniProtKB-KW"/>
</dbReference>
<proteinExistence type="inferred from homology"/>
<keyword evidence="4" id="KW-0235">DNA replication</keyword>
<dbReference type="Pfam" id="PF16124">
    <property type="entry name" value="RecQ_Zn_bind"/>
    <property type="match status" value="1"/>
</dbReference>
<name>A0A9C6X549_FRAOC</name>
<dbReference type="InterPro" id="IPR018982">
    <property type="entry name" value="RQC_domain"/>
</dbReference>
<keyword evidence="7" id="KW-0227">DNA damage</keyword>
<evidence type="ECO:0000256" key="5">
    <source>
        <dbReference type="ARBA" id="ARBA00022723"/>
    </source>
</evidence>
<evidence type="ECO:0000256" key="1">
    <source>
        <dbReference type="ARBA" id="ARBA00001947"/>
    </source>
</evidence>
<dbReference type="GO" id="GO:0043138">
    <property type="term" value="F:3'-5' DNA helicase activity"/>
    <property type="evidence" value="ECO:0007669"/>
    <property type="project" value="UniProtKB-EC"/>
</dbReference>
<evidence type="ECO:0000259" key="20">
    <source>
        <dbReference type="PROSITE" id="PS51192"/>
    </source>
</evidence>
<dbReference type="PANTHER" id="PTHR13710:SF153">
    <property type="entry name" value="RECQ-LIKE DNA HELICASE BLM"/>
    <property type="match status" value="1"/>
</dbReference>
<dbReference type="GO" id="GO:0006260">
    <property type="term" value="P:DNA replication"/>
    <property type="evidence" value="ECO:0007669"/>
    <property type="project" value="UniProtKB-KW"/>
</dbReference>
<dbReference type="GO" id="GO:0005694">
    <property type="term" value="C:chromosome"/>
    <property type="evidence" value="ECO:0007669"/>
    <property type="project" value="TreeGrafter"/>
</dbReference>
<feature type="compositionally biased region" description="Low complexity" evidence="19">
    <location>
        <begin position="204"/>
        <end position="216"/>
    </location>
</feature>
<evidence type="ECO:0000256" key="8">
    <source>
        <dbReference type="ARBA" id="ARBA00022801"/>
    </source>
</evidence>
<evidence type="ECO:0000256" key="17">
    <source>
        <dbReference type="ARBA" id="ARBA00049360"/>
    </source>
</evidence>
<dbReference type="PROSITE" id="PS51192">
    <property type="entry name" value="HELICASE_ATP_BIND_1"/>
    <property type="match status" value="1"/>
</dbReference>
<dbReference type="GO" id="GO:0007131">
    <property type="term" value="P:reciprocal meiotic recombination"/>
    <property type="evidence" value="ECO:0007669"/>
    <property type="project" value="UniProtKB-ARBA"/>
</dbReference>
<comment type="cofactor">
    <cofactor evidence="1">
        <name>Zn(2+)</name>
        <dbReference type="ChEBI" id="CHEBI:29105"/>
    </cofactor>
</comment>
<dbReference type="InterPro" id="IPR032284">
    <property type="entry name" value="RecQ_Zn-bd"/>
</dbReference>
<dbReference type="FunFam" id="3.40.50.300:FF:000340">
    <property type="entry name" value="Bloom syndrome, RecQ helicase"/>
    <property type="match status" value="1"/>
</dbReference>
<feature type="compositionally biased region" description="Low complexity" evidence="19">
    <location>
        <begin position="142"/>
        <end position="153"/>
    </location>
</feature>
<feature type="domain" description="Helicase C-terminal" evidence="21">
    <location>
        <begin position="530"/>
        <end position="682"/>
    </location>
</feature>
<dbReference type="Pfam" id="PF00271">
    <property type="entry name" value="Helicase_C"/>
    <property type="match status" value="1"/>
</dbReference>
<comment type="catalytic activity">
    <reaction evidence="17 18">
        <text>ATP + H2O = ADP + phosphate + H(+)</text>
        <dbReference type="Rhea" id="RHEA:13065"/>
        <dbReference type="ChEBI" id="CHEBI:15377"/>
        <dbReference type="ChEBI" id="CHEBI:15378"/>
        <dbReference type="ChEBI" id="CHEBI:30616"/>
        <dbReference type="ChEBI" id="CHEBI:43474"/>
        <dbReference type="ChEBI" id="CHEBI:456216"/>
    </reaction>
</comment>
<evidence type="ECO:0000256" key="9">
    <source>
        <dbReference type="ARBA" id="ARBA00022806"/>
    </source>
</evidence>
<dbReference type="Pfam" id="PF00270">
    <property type="entry name" value="DEAD"/>
    <property type="match status" value="1"/>
</dbReference>
<keyword evidence="14" id="KW-0413">Isomerase</keyword>
<dbReference type="CDD" id="cd18794">
    <property type="entry name" value="SF2_C_RecQ"/>
    <property type="match status" value="1"/>
</dbReference>
<evidence type="ECO:0000313" key="22">
    <source>
        <dbReference type="Proteomes" id="UP000504606"/>
    </source>
</evidence>
<dbReference type="EC" id="5.6.2.4" evidence="18"/>
<keyword evidence="8 18" id="KW-0378">Hydrolase</keyword>
<dbReference type="GO" id="GO:0000724">
    <property type="term" value="P:double-strand break repair via homologous recombination"/>
    <property type="evidence" value="ECO:0007669"/>
    <property type="project" value="TreeGrafter"/>
</dbReference>
<evidence type="ECO:0000256" key="16">
    <source>
        <dbReference type="ARBA" id="ARBA00034617"/>
    </source>
</evidence>
<dbReference type="Proteomes" id="UP000504606">
    <property type="component" value="Unplaced"/>
</dbReference>
<dbReference type="GO" id="GO:0003677">
    <property type="term" value="F:DNA binding"/>
    <property type="evidence" value="ECO:0007669"/>
    <property type="project" value="UniProtKB-KW"/>
</dbReference>
<dbReference type="PROSITE" id="PS00690">
    <property type="entry name" value="DEAH_ATP_HELICASE"/>
    <property type="match status" value="1"/>
</dbReference>
<dbReference type="NCBIfam" id="TIGR00614">
    <property type="entry name" value="recQ_fam"/>
    <property type="match status" value="1"/>
</dbReference>
<evidence type="ECO:0000256" key="12">
    <source>
        <dbReference type="ARBA" id="ARBA00023125"/>
    </source>
</evidence>
<keyword evidence="6 18" id="KW-0547">Nucleotide-binding</keyword>
<evidence type="ECO:0000256" key="6">
    <source>
        <dbReference type="ARBA" id="ARBA00022741"/>
    </source>
</evidence>
<feature type="region of interest" description="Disordered" evidence="19">
    <location>
        <begin position="250"/>
        <end position="284"/>
    </location>
</feature>
<organism evidence="22 23">
    <name type="scientific">Frankliniella occidentalis</name>
    <name type="common">Western flower thrips</name>
    <name type="synonym">Euthrips occidentalis</name>
    <dbReference type="NCBI Taxonomy" id="133901"/>
    <lineage>
        <taxon>Eukaryota</taxon>
        <taxon>Metazoa</taxon>
        <taxon>Ecdysozoa</taxon>
        <taxon>Arthropoda</taxon>
        <taxon>Hexapoda</taxon>
        <taxon>Insecta</taxon>
        <taxon>Pterygota</taxon>
        <taxon>Neoptera</taxon>
        <taxon>Paraneoptera</taxon>
        <taxon>Thysanoptera</taxon>
        <taxon>Terebrantia</taxon>
        <taxon>Thripoidea</taxon>
        <taxon>Thripidae</taxon>
        <taxon>Frankliniella</taxon>
    </lineage>
</organism>
<dbReference type="AlphaFoldDB" id="A0A9C6X549"/>
<keyword evidence="9 18" id="KW-0347">Helicase</keyword>
<evidence type="ECO:0000259" key="21">
    <source>
        <dbReference type="PROSITE" id="PS51194"/>
    </source>
</evidence>
<evidence type="ECO:0000256" key="11">
    <source>
        <dbReference type="ARBA" id="ARBA00022840"/>
    </source>
</evidence>
<evidence type="ECO:0000256" key="3">
    <source>
        <dbReference type="ARBA" id="ARBA00005446"/>
    </source>
</evidence>
<keyword evidence="22" id="KW-1185">Reference proteome</keyword>
<evidence type="ECO:0000256" key="4">
    <source>
        <dbReference type="ARBA" id="ARBA00022705"/>
    </source>
</evidence>